<protein>
    <submittedName>
        <fullName evidence="3">Kinesin heavy chain-like</fullName>
    </submittedName>
</protein>
<reference evidence="3 4" key="1">
    <citation type="submission" date="2024-02" db="EMBL/GenBank/DDBJ databases">
        <title>A chromosome-level genome assembly of Drosophila madeirensis, a fruit fly species endemic to Madeira island.</title>
        <authorList>
            <person name="Tomihara K."/>
            <person name="Llopart A."/>
            <person name="Yamamoto D."/>
        </authorList>
    </citation>
    <scope>NUCLEOTIDE SEQUENCE [LARGE SCALE GENOMIC DNA]</scope>
    <source>
        <strain evidence="3 4">RF1</strain>
    </source>
</reference>
<name>A0AAU9FVS5_DROMD</name>
<keyword evidence="1" id="KW-0175">Coiled coil</keyword>
<evidence type="ECO:0000256" key="1">
    <source>
        <dbReference type="SAM" id="Coils"/>
    </source>
</evidence>
<feature type="compositionally biased region" description="Low complexity" evidence="2">
    <location>
        <begin position="28"/>
        <end position="39"/>
    </location>
</feature>
<dbReference type="EMBL" id="AP029266">
    <property type="protein sequence ID" value="BFG00257.1"/>
    <property type="molecule type" value="Genomic_DNA"/>
</dbReference>
<feature type="compositionally biased region" description="Low complexity" evidence="2">
    <location>
        <begin position="91"/>
        <end position="101"/>
    </location>
</feature>
<sequence>MKDSRALCNVRQQYSAMESDDEVDRMLSCESSESTSSHSNLTTGSYGSISSKSICDTQTSYSSLADETGNENESGHGNGHENENGHDNDNDNGNGNGNTSEHPTQGVAEDSASSSDAPFKDWKDWNFAEHLKRDPTGFLDEIVENYVHLNRVVTLKSDVAKRAVEQSNTDRQLLLQEQKLSSDLRQELDDYKQRLEDASINCHNLATESHNLKQELDQTREQFNEERSMELFKHNGIISVFQKELVQCQKKCAALKAEKERLVAERHECKSKAQAVPEGGDGCGSPQKWEILCAALKVQLEYNQGVIQELQDKIEELEKRAADGLQSTDATDEHAKLQKELRFYKEQYFEEDANELQKNKELQEELTRTQAICKSLEVANGRLSSELEAYKESFYQEKSKGNEKFKNLCRGLKNELREKEKTTDNLRAMNEKLNEDVAEMKIMLNRKDLQAKGLKITLEKNSELEARAAQYDRAIELLQRLNSQLREEASKTRKSYKKLQESFKLELAKQQTDGTDGGQNPGKTGKVSPLLQKMMHYVNKLSFDTAVSDHSLGRRLSRVSSSVSMSQIIGRNHLKMDPDEVLEDVFKAFCDMTTDYWVTRMHPIDSAEPNRYSSNDEKRFGSRQ</sequence>
<evidence type="ECO:0000313" key="3">
    <source>
        <dbReference type="EMBL" id="BFG00257.1"/>
    </source>
</evidence>
<feature type="region of interest" description="Disordered" evidence="2">
    <location>
        <begin position="1"/>
        <end position="116"/>
    </location>
</feature>
<dbReference type="SUPFAM" id="SSF90257">
    <property type="entry name" value="Myosin rod fragments"/>
    <property type="match status" value="1"/>
</dbReference>
<gene>
    <name evidence="3" type="ORF">DMAD_00289</name>
</gene>
<feature type="compositionally biased region" description="Polar residues" evidence="2">
    <location>
        <begin position="40"/>
        <end position="65"/>
    </location>
</feature>
<keyword evidence="4" id="KW-1185">Reference proteome</keyword>
<feature type="coiled-coil region" evidence="1">
    <location>
        <begin position="174"/>
        <end position="272"/>
    </location>
</feature>
<evidence type="ECO:0000256" key="2">
    <source>
        <dbReference type="SAM" id="MobiDB-lite"/>
    </source>
</evidence>
<accession>A0AAU9FVS5</accession>
<feature type="coiled-coil region" evidence="1">
    <location>
        <begin position="300"/>
        <end position="502"/>
    </location>
</feature>
<proteinExistence type="predicted"/>
<evidence type="ECO:0000313" key="4">
    <source>
        <dbReference type="Proteomes" id="UP001500889"/>
    </source>
</evidence>
<organism evidence="3 4">
    <name type="scientific">Drosophila madeirensis</name>
    <name type="common">Fruit fly</name>
    <dbReference type="NCBI Taxonomy" id="30013"/>
    <lineage>
        <taxon>Eukaryota</taxon>
        <taxon>Metazoa</taxon>
        <taxon>Ecdysozoa</taxon>
        <taxon>Arthropoda</taxon>
        <taxon>Hexapoda</taxon>
        <taxon>Insecta</taxon>
        <taxon>Pterygota</taxon>
        <taxon>Neoptera</taxon>
        <taxon>Endopterygota</taxon>
        <taxon>Diptera</taxon>
        <taxon>Brachycera</taxon>
        <taxon>Muscomorpha</taxon>
        <taxon>Ephydroidea</taxon>
        <taxon>Drosophilidae</taxon>
        <taxon>Drosophila</taxon>
        <taxon>Sophophora</taxon>
    </lineage>
</organism>
<dbReference type="AlphaFoldDB" id="A0AAU9FVS5"/>
<dbReference type="Proteomes" id="UP001500889">
    <property type="component" value="Chromosome A"/>
</dbReference>
<feature type="compositionally biased region" description="Basic and acidic residues" evidence="2">
    <location>
        <begin position="78"/>
        <end position="89"/>
    </location>
</feature>